<sequence>YQVSAVTFLSALGITDQPVFGLVVDGTLGAITMAWKTNDQIYVMERNVRYYEIRDPLQALQFVSILLRL</sequence>
<dbReference type="AlphaFoldDB" id="A0A0C9ZX98"/>
<dbReference type="EMBL" id="KN835829">
    <property type="protein sequence ID" value="KIK33991.1"/>
    <property type="molecule type" value="Genomic_DNA"/>
</dbReference>
<evidence type="ECO:0000313" key="1">
    <source>
        <dbReference type="EMBL" id="KIK33991.1"/>
    </source>
</evidence>
<reference evidence="1 2" key="1">
    <citation type="submission" date="2014-04" db="EMBL/GenBank/DDBJ databases">
        <authorList>
            <consortium name="DOE Joint Genome Institute"/>
            <person name="Kuo A."/>
            <person name="Ruytinx J."/>
            <person name="Rineau F."/>
            <person name="Colpaert J."/>
            <person name="Kohler A."/>
            <person name="Nagy L.G."/>
            <person name="Floudas D."/>
            <person name="Copeland A."/>
            <person name="Barry K.W."/>
            <person name="Cichocki N."/>
            <person name="Veneault-Fourrey C."/>
            <person name="LaButti K."/>
            <person name="Lindquist E.A."/>
            <person name="Lipzen A."/>
            <person name="Lundell T."/>
            <person name="Morin E."/>
            <person name="Murat C."/>
            <person name="Sun H."/>
            <person name="Tunlid A."/>
            <person name="Henrissat B."/>
            <person name="Grigoriev I.V."/>
            <person name="Hibbett D.S."/>
            <person name="Martin F."/>
            <person name="Nordberg H.P."/>
            <person name="Cantor M.N."/>
            <person name="Hua S.X."/>
        </authorList>
    </citation>
    <scope>NUCLEOTIDE SEQUENCE [LARGE SCALE GENOMIC DNA]</scope>
    <source>
        <strain evidence="1 2">UH-Slu-Lm8-n1</strain>
    </source>
</reference>
<protein>
    <submittedName>
        <fullName evidence="1">Uncharacterized protein</fullName>
    </submittedName>
</protein>
<keyword evidence="2" id="KW-1185">Reference proteome</keyword>
<accession>A0A0C9ZX98</accession>
<proteinExistence type="predicted"/>
<gene>
    <name evidence="1" type="ORF">CY34DRAFT_52627</name>
</gene>
<dbReference type="HOGENOM" id="CLU_2783024_0_0_1"/>
<dbReference type="OrthoDB" id="3270428at2759"/>
<name>A0A0C9ZX98_9AGAM</name>
<organism evidence="1 2">
    <name type="scientific">Suillus luteus UH-Slu-Lm8-n1</name>
    <dbReference type="NCBI Taxonomy" id="930992"/>
    <lineage>
        <taxon>Eukaryota</taxon>
        <taxon>Fungi</taxon>
        <taxon>Dikarya</taxon>
        <taxon>Basidiomycota</taxon>
        <taxon>Agaricomycotina</taxon>
        <taxon>Agaricomycetes</taxon>
        <taxon>Agaricomycetidae</taxon>
        <taxon>Boletales</taxon>
        <taxon>Suillineae</taxon>
        <taxon>Suillaceae</taxon>
        <taxon>Suillus</taxon>
    </lineage>
</organism>
<feature type="non-terminal residue" evidence="1">
    <location>
        <position position="1"/>
    </location>
</feature>
<feature type="non-terminal residue" evidence="1">
    <location>
        <position position="69"/>
    </location>
</feature>
<dbReference type="Proteomes" id="UP000054485">
    <property type="component" value="Unassembled WGS sequence"/>
</dbReference>
<reference evidence="2" key="2">
    <citation type="submission" date="2015-01" db="EMBL/GenBank/DDBJ databases">
        <title>Evolutionary Origins and Diversification of the Mycorrhizal Mutualists.</title>
        <authorList>
            <consortium name="DOE Joint Genome Institute"/>
            <consortium name="Mycorrhizal Genomics Consortium"/>
            <person name="Kohler A."/>
            <person name="Kuo A."/>
            <person name="Nagy L.G."/>
            <person name="Floudas D."/>
            <person name="Copeland A."/>
            <person name="Barry K.W."/>
            <person name="Cichocki N."/>
            <person name="Veneault-Fourrey C."/>
            <person name="LaButti K."/>
            <person name="Lindquist E.A."/>
            <person name="Lipzen A."/>
            <person name="Lundell T."/>
            <person name="Morin E."/>
            <person name="Murat C."/>
            <person name="Riley R."/>
            <person name="Ohm R."/>
            <person name="Sun H."/>
            <person name="Tunlid A."/>
            <person name="Henrissat B."/>
            <person name="Grigoriev I.V."/>
            <person name="Hibbett D.S."/>
            <person name="Martin F."/>
        </authorList>
    </citation>
    <scope>NUCLEOTIDE SEQUENCE [LARGE SCALE GENOMIC DNA]</scope>
    <source>
        <strain evidence="2">UH-Slu-Lm8-n1</strain>
    </source>
</reference>
<dbReference type="InParanoid" id="A0A0C9ZX98"/>
<evidence type="ECO:0000313" key="2">
    <source>
        <dbReference type="Proteomes" id="UP000054485"/>
    </source>
</evidence>